<dbReference type="Proteomes" id="UP000204225">
    <property type="component" value="Segment"/>
</dbReference>
<dbReference type="EMBL" id="KC662249">
    <property type="protein sequence ID" value="AGM15630.1"/>
    <property type="molecule type" value="Genomic_DNA"/>
</dbReference>
<gene>
    <name evidence="1" type="ORF">PGCG_00319</name>
</gene>
<proteinExistence type="predicted"/>
<keyword evidence="2" id="KW-1185">Reference proteome</keyword>
<evidence type="ECO:0000313" key="1">
    <source>
        <dbReference type="EMBL" id="AGM15630.1"/>
    </source>
</evidence>
<evidence type="ECO:0000313" key="2">
    <source>
        <dbReference type="Proteomes" id="UP000204225"/>
    </source>
</evidence>
<protein>
    <submittedName>
        <fullName evidence="1">Uncharacterized protein</fullName>
    </submittedName>
</protein>
<reference evidence="1 2" key="1">
    <citation type="journal article" date="2013" name="Proc. Natl. Acad. Sci. U.S.A.">
        <title>Genome of Phaeocystis globosa virus PgV-16T highlights the common ancestry of the largest known DNA viruses infecting eukaryotes.</title>
        <authorList>
            <person name="Santini S."/>
            <person name="Jeudy S."/>
            <person name="Bartoli J."/>
            <person name="Poirot O."/>
            <person name="Lescot M."/>
            <person name="Abergel C."/>
            <person name="Barbe V."/>
            <person name="Wommack K.E."/>
            <person name="Noordeloos A.A."/>
            <person name="Brussaard C.P."/>
            <person name="Claverie J.M."/>
        </authorList>
    </citation>
    <scope>NUCLEOTIDE SEQUENCE [LARGE SCALE GENOMIC DNA]</scope>
    <source>
        <strain evidence="1 2">16T</strain>
    </source>
</reference>
<accession>A0AC59EXD0</accession>
<sequence>MSKSRMIGSSNQFTNNTCAFGSMAGLAPTANVRPNITGTPGYYVTATAGNMFLEGPSGGVATAMTKNTTYRSWGCGLGGTCAEGKECLTKMKLMTSANSLGGWSTGGGTKLLG</sequence>
<name>A0AC59EXD0_9VIRU</name>
<organism evidence="1 2">
    <name type="scientific">Phaeocystis globosa virus PgV-16T</name>
    <dbReference type="NCBI Taxonomy" id="3071227"/>
    <lineage>
        <taxon>Viruses</taxon>
        <taxon>Varidnaviria</taxon>
        <taxon>Bamfordvirae</taxon>
        <taxon>Nucleocytoviricota</taxon>
        <taxon>Megaviricetes</taxon>
        <taxon>Imitervirales</taxon>
        <taxon>Mesomimiviridae</taxon>
        <taxon>Tethysvirus</taxon>
        <taxon>Tethysvirus hollandense</taxon>
    </lineage>
</organism>